<name>A0A9X3ERQ4_9BACT</name>
<evidence type="ECO:0000313" key="1">
    <source>
        <dbReference type="EMBL" id="MCY1008902.1"/>
    </source>
</evidence>
<dbReference type="EMBL" id="JAPNKE010000002">
    <property type="protein sequence ID" value="MCY1008902.1"/>
    <property type="molecule type" value="Genomic_DNA"/>
</dbReference>
<keyword evidence="2" id="KW-1185">Reference proteome</keyword>
<reference evidence="1" key="1">
    <citation type="submission" date="2022-11" db="EMBL/GenBank/DDBJ databases">
        <title>Minimal conservation of predation-associated metabolite biosynthetic gene clusters underscores biosynthetic potential of Myxococcota including descriptions for ten novel species: Archangium lansinium sp. nov., Myxococcus landrumus sp. nov., Nannocystis bai.</title>
        <authorList>
            <person name="Ahearne A."/>
            <person name="Stevens C."/>
            <person name="Phillips K."/>
        </authorList>
    </citation>
    <scope>NUCLEOTIDE SEQUENCE</scope>
    <source>
        <strain evidence="1">Na p29</strain>
    </source>
</reference>
<gene>
    <name evidence="1" type="ORF">OV079_25765</name>
</gene>
<accession>A0A9X3ERQ4</accession>
<proteinExistence type="predicted"/>
<evidence type="ECO:0000313" key="2">
    <source>
        <dbReference type="Proteomes" id="UP001150924"/>
    </source>
</evidence>
<dbReference type="RefSeq" id="WP_267771557.1">
    <property type="nucleotide sequence ID" value="NZ_JAPNKE010000002.1"/>
</dbReference>
<dbReference type="AlphaFoldDB" id="A0A9X3ERQ4"/>
<dbReference type="Proteomes" id="UP001150924">
    <property type="component" value="Unassembled WGS sequence"/>
</dbReference>
<organism evidence="1 2">
    <name type="scientific">Nannocystis pusilla</name>
    <dbReference type="NCBI Taxonomy" id="889268"/>
    <lineage>
        <taxon>Bacteria</taxon>
        <taxon>Pseudomonadati</taxon>
        <taxon>Myxococcota</taxon>
        <taxon>Polyangia</taxon>
        <taxon>Nannocystales</taxon>
        <taxon>Nannocystaceae</taxon>
        <taxon>Nannocystis</taxon>
    </lineage>
</organism>
<protein>
    <submittedName>
        <fullName evidence="1">Uncharacterized protein</fullName>
    </submittedName>
</protein>
<sequence>MKARLEVGDPHLGGLGPAGLLLRPRGDLLQARGEAALLELGVAQLVSVGLQPRGQLLTVRLAICRRAVKSCTWAWSP</sequence>
<comment type="caution">
    <text evidence="1">The sequence shown here is derived from an EMBL/GenBank/DDBJ whole genome shotgun (WGS) entry which is preliminary data.</text>
</comment>